<dbReference type="Proteomes" id="UP000092484">
    <property type="component" value="Unassembled WGS sequence"/>
</dbReference>
<evidence type="ECO:0000313" key="6">
    <source>
        <dbReference type="EMBL" id="OBV12327.1"/>
    </source>
</evidence>
<feature type="domain" description="RlpA-like protein double-psi beta-barrel" evidence="5">
    <location>
        <begin position="111"/>
        <end position="198"/>
    </location>
</feature>
<dbReference type="GO" id="GO:0000270">
    <property type="term" value="P:peptidoglycan metabolic process"/>
    <property type="evidence" value="ECO:0007669"/>
    <property type="project" value="UniProtKB-UniRule"/>
</dbReference>
<evidence type="ECO:0000259" key="5">
    <source>
        <dbReference type="Pfam" id="PF03330"/>
    </source>
</evidence>
<dbReference type="AlphaFoldDB" id="A0A1A7BLH0"/>
<dbReference type="EC" id="4.2.2.-" evidence="3"/>
<dbReference type="PATRIC" id="fig|1300349.4.peg.454"/>
<evidence type="ECO:0000256" key="3">
    <source>
        <dbReference type="HAMAP-Rule" id="MF_02071"/>
    </source>
</evidence>
<dbReference type="GO" id="GO:0008932">
    <property type="term" value="F:lytic endotransglycosylase activity"/>
    <property type="evidence" value="ECO:0007669"/>
    <property type="project" value="UniProtKB-UniRule"/>
</dbReference>
<dbReference type="PANTHER" id="PTHR34183">
    <property type="entry name" value="ENDOLYTIC PEPTIDOGLYCAN TRANSGLYCOSYLASE RLPA"/>
    <property type="match status" value="1"/>
</dbReference>
<evidence type="ECO:0000313" key="7">
    <source>
        <dbReference type="Proteomes" id="UP000092484"/>
    </source>
</evidence>
<dbReference type="InterPro" id="IPR036908">
    <property type="entry name" value="RlpA-like_sf"/>
</dbReference>
<organism evidence="6 7">
    <name type="scientific">Erythrobacter dokdonensis DSW-74</name>
    <dbReference type="NCBI Taxonomy" id="1300349"/>
    <lineage>
        <taxon>Bacteria</taxon>
        <taxon>Pseudomonadati</taxon>
        <taxon>Pseudomonadota</taxon>
        <taxon>Alphaproteobacteria</taxon>
        <taxon>Sphingomonadales</taxon>
        <taxon>Erythrobacteraceae</taxon>
        <taxon>Erythrobacter/Porphyrobacter group</taxon>
        <taxon>Erythrobacter</taxon>
    </lineage>
</organism>
<proteinExistence type="inferred from homology"/>
<dbReference type="HAMAP" id="MF_02071">
    <property type="entry name" value="RlpA"/>
    <property type="match status" value="1"/>
</dbReference>
<protein>
    <recommendedName>
        <fullName evidence="3">Endolytic peptidoglycan transglycosylase RlpA</fullName>
        <ecNumber evidence="3">4.2.2.-</ecNumber>
    </recommendedName>
</protein>
<gene>
    <name evidence="3" type="primary">rlpA</name>
    <name evidence="6" type="ORF">I603_0458</name>
</gene>
<comment type="similarity">
    <text evidence="3 4">Belongs to the RlpA family.</text>
</comment>
<comment type="function">
    <text evidence="3">Lytic transglycosylase with a strong preference for naked glycan strands that lack stem peptides.</text>
</comment>
<dbReference type="InterPro" id="IPR012997">
    <property type="entry name" value="RplA"/>
</dbReference>
<evidence type="ECO:0000256" key="2">
    <source>
        <dbReference type="ARBA" id="ARBA00023316"/>
    </source>
</evidence>
<reference evidence="6 7" key="1">
    <citation type="submission" date="2016-06" db="EMBL/GenBank/DDBJ databases">
        <title>Genome sequence of Porphyrobacter dokdonensis DSW-74.</title>
        <authorList>
            <person name="Kim J.F."/>
            <person name="Song J.Y."/>
        </authorList>
    </citation>
    <scope>NUCLEOTIDE SEQUENCE [LARGE SCALE GENOMIC DNA]</scope>
    <source>
        <strain evidence="6 7">DSW-74</strain>
    </source>
</reference>
<dbReference type="InterPro" id="IPR009009">
    <property type="entry name" value="RlpA-like_DPBB"/>
</dbReference>
<sequence>MPQWHFGDDDTLPGFAFFNASDLGAQAMRTGIRLDSSGSRGLRAALIASALGMAPLAASTAATPADGAMPVEAGTAAAELSAEIVPLVEAPLADTSDDPGAEQAATTPLGTGTASYYGRKFHGRRTASGETFDMGAMTAAHRTLPFGSLVRVTNPANGRSVTVRINDRGPFSRGRVIDVSRAAAEELGLITRGHAPVALELIGG</sequence>
<keyword evidence="2 3" id="KW-0961">Cell wall biogenesis/degradation</keyword>
<dbReference type="Pfam" id="PF03330">
    <property type="entry name" value="DPBB_1"/>
    <property type="match status" value="1"/>
</dbReference>
<keyword evidence="7" id="KW-1185">Reference proteome</keyword>
<dbReference type="NCBIfam" id="TIGR00413">
    <property type="entry name" value="rlpA"/>
    <property type="match status" value="1"/>
</dbReference>
<dbReference type="SUPFAM" id="SSF50685">
    <property type="entry name" value="Barwin-like endoglucanases"/>
    <property type="match status" value="1"/>
</dbReference>
<dbReference type="CDD" id="cd22268">
    <property type="entry name" value="DPBB_RlpA-like"/>
    <property type="match status" value="1"/>
</dbReference>
<dbReference type="EMBL" id="LZYB01000001">
    <property type="protein sequence ID" value="OBV12327.1"/>
    <property type="molecule type" value="Genomic_DNA"/>
</dbReference>
<dbReference type="InterPro" id="IPR034718">
    <property type="entry name" value="RlpA"/>
</dbReference>
<comment type="caution">
    <text evidence="6">The sequence shown here is derived from an EMBL/GenBank/DDBJ whole genome shotgun (WGS) entry which is preliminary data.</text>
</comment>
<name>A0A1A7BLH0_9SPHN</name>
<dbReference type="Gene3D" id="2.40.40.10">
    <property type="entry name" value="RlpA-like domain"/>
    <property type="match status" value="1"/>
</dbReference>
<keyword evidence="6" id="KW-0449">Lipoprotein</keyword>
<accession>A0A1A7BLH0</accession>
<dbReference type="GO" id="GO:0071555">
    <property type="term" value="P:cell wall organization"/>
    <property type="evidence" value="ECO:0007669"/>
    <property type="project" value="UniProtKB-KW"/>
</dbReference>
<evidence type="ECO:0000256" key="1">
    <source>
        <dbReference type="ARBA" id="ARBA00023239"/>
    </source>
</evidence>
<evidence type="ECO:0000256" key="4">
    <source>
        <dbReference type="RuleBase" id="RU003495"/>
    </source>
</evidence>
<dbReference type="PANTHER" id="PTHR34183:SF1">
    <property type="entry name" value="ENDOLYTIC PEPTIDOGLYCAN TRANSGLYCOSYLASE RLPA"/>
    <property type="match status" value="1"/>
</dbReference>
<dbReference type="STRING" id="1300349.I603_0458"/>
<keyword evidence="1 3" id="KW-0456">Lyase</keyword>